<dbReference type="InterPro" id="IPR050439">
    <property type="entry name" value="ADAMTS_ADAMTS-like"/>
</dbReference>
<dbReference type="GO" id="GO:0030198">
    <property type="term" value="P:extracellular matrix organization"/>
    <property type="evidence" value="ECO:0007669"/>
    <property type="project" value="TreeGrafter"/>
</dbReference>
<keyword evidence="2" id="KW-0964">Secreted</keyword>
<dbReference type="Pfam" id="PF00090">
    <property type="entry name" value="TSP_1"/>
    <property type="match status" value="1"/>
</dbReference>
<dbReference type="InterPro" id="IPR020901">
    <property type="entry name" value="Prtase_inh_Kunz-CS"/>
</dbReference>
<comment type="subcellular location">
    <subcellularLocation>
        <location evidence="1">Secreted</location>
    </subcellularLocation>
</comment>
<evidence type="ECO:0000259" key="7">
    <source>
        <dbReference type="PROSITE" id="PS50279"/>
    </source>
</evidence>
<dbReference type="InterPro" id="IPR036880">
    <property type="entry name" value="Kunitz_BPTI_sf"/>
</dbReference>
<evidence type="ECO:0000256" key="6">
    <source>
        <dbReference type="SAM" id="MobiDB-lite"/>
    </source>
</evidence>
<evidence type="ECO:0000313" key="9">
    <source>
        <dbReference type="Proteomes" id="UP000694680"/>
    </source>
</evidence>
<evidence type="ECO:0000256" key="1">
    <source>
        <dbReference type="ARBA" id="ARBA00004613"/>
    </source>
</evidence>
<feature type="domain" description="BPTI/Kunitz inhibitor" evidence="7">
    <location>
        <begin position="530"/>
        <end position="580"/>
    </location>
</feature>
<dbReference type="GO" id="GO:0004867">
    <property type="term" value="F:serine-type endopeptidase inhibitor activity"/>
    <property type="evidence" value="ECO:0007669"/>
    <property type="project" value="InterPro"/>
</dbReference>
<dbReference type="SUPFAM" id="SSF57362">
    <property type="entry name" value="BPTI-like"/>
    <property type="match status" value="1"/>
</dbReference>
<dbReference type="Pfam" id="PF00014">
    <property type="entry name" value="Kunitz_BPTI"/>
    <property type="match status" value="1"/>
</dbReference>
<keyword evidence="4" id="KW-0677">Repeat</keyword>
<dbReference type="Proteomes" id="UP000694680">
    <property type="component" value="Chromosome 24"/>
</dbReference>
<dbReference type="SMART" id="SM00131">
    <property type="entry name" value="KU"/>
    <property type="match status" value="1"/>
</dbReference>
<name>A0A8C5GV42_GOUWI</name>
<keyword evidence="5" id="KW-1015">Disulfide bond</keyword>
<dbReference type="Gene3D" id="2.20.100.10">
    <property type="entry name" value="Thrombospondin type-1 (TSP1) repeat"/>
    <property type="match status" value="4"/>
</dbReference>
<evidence type="ECO:0000256" key="5">
    <source>
        <dbReference type="ARBA" id="ARBA00023157"/>
    </source>
</evidence>
<reference evidence="8" key="1">
    <citation type="submission" date="2020-06" db="EMBL/GenBank/DDBJ databases">
        <authorList>
            <consortium name="Wellcome Sanger Institute Data Sharing"/>
        </authorList>
    </citation>
    <scope>NUCLEOTIDE SEQUENCE [LARGE SCALE GENOMIC DNA]</scope>
</reference>
<dbReference type="Gene3D" id="4.10.410.10">
    <property type="entry name" value="Pancreatic trypsin inhibitor Kunitz domain"/>
    <property type="match status" value="1"/>
</dbReference>
<reference evidence="8" key="3">
    <citation type="submission" date="2025-09" db="UniProtKB">
        <authorList>
            <consortium name="Ensembl"/>
        </authorList>
    </citation>
    <scope>IDENTIFICATION</scope>
</reference>
<keyword evidence="3" id="KW-0732">Signal</keyword>
<dbReference type="Pfam" id="PF19030">
    <property type="entry name" value="TSP1_ADAMTS"/>
    <property type="match status" value="3"/>
</dbReference>
<keyword evidence="9" id="KW-1185">Reference proteome</keyword>
<dbReference type="InterPro" id="IPR036383">
    <property type="entry name" value="TSP1_rpt_sf"/>
</dbReference>
<reference evidence="8" key="2">
    <citation type="submission" date="2025-08" db="UniProtKB">
        <authorList>
            <consortium name="Ensembl"/>
        </authorList>
    </citation>
    <scope>IDENTIFICATION</scope>
</reference>
<dbReference type="PRINTS" id="PR00759">
    <property type="entry name" value="BASICPTASE"/>
</dbReference>
<gene>
    <name evidence="8" type="primary">paplnb</name>
</gene>
<dbReference type="Ensembl" id="ENSGWIT00000038463.1">
    <property type="protein sequence ID" value="ENSGWIP00000035274.1"/>
    <property type="gene ID" value="ENSGWIG00000018242.1"/>
</dbReference>
<dbReference type="AlphaFoldDB" id="A0A8C5GV42"/>
<dbReference type="PROSITE" id="PS00280">
    <property type="entry name" value="BPTI_KUNITZ_1"/>
    <property type="match status" value="1"/>
</dbReference>
<dbReference type="GO" id="GO:0031012">
    <property type="term" value="C:extracellular matrix"/>
    <property type="evidence" value="ECO:0007669"/>
    <property type="project" value="TreeGrafter"/>
</dbReference>
<proteinExistence type="predicted"/>
<dbReference type="InterPro" id="IPR000884">
    <property type="entry name" value="TSP1_rpt"/>
</dbReference>
<dbReference type="InterPro" id="IPR002223">
    <property type="entry name" value="Kunitz_BPTI"/>
</dbReference>
<feature type="compositionally biased region" description="Low complexity" evidence="6">
    <location>
        <begin position="591"/>
        <end position="602"/>
    </location>
</feature>
<dbReference type="PROSITE" id="PS50279">
    <property type="entry name" value="BPTI_KUNITZ_2"/>
    <property type="match status" value="1"/>
</dbReference>
<dbReference type="GO" id="GO:0005576">
    <property type="term" value="C:extracellular region"/>
    <property type="evidence" value="ECO:0007669"/>
    <property type="project" value="UniProtKB-SubCell"/>
</dbReference>
<organism evidence="8 9">
    <name type="scientific">Gouania willdenowi</name>
    <name type="common">Blunt-snouted clingfish</name>
    <name type="synonym">Lepadogaster willdenowi</name>
    <dbReference type="NCBI Taxonomy" id="441366"/>
    <lineage>
        <taxon>Eukaryota</taxon>
        <taxon>Metazoa</taxon>
        <taxon>Chordata</taxon>
        <taxon>Craniata</taxon>
        <taxon>Vertebrata</taxon>
        <taxon>Euteleostomi</taxon>
        <taxon>Actinopterygii</taxon>
        <taxon>Neopterygii</taxon>
        <taxon>Teleostei</taxon>
        <taxon>Neoteleostei</taxon>
        <taxon>Acanthomorphata</taxon>
        <taxon>Ovalentaria</taxon>
        <taxon>Blenniimorphae</taxon>
        <taxon>Blenniiformes</taxon>
        <taxon>Gobiesocoidei</taxon>
        <taxon>Gobiesocidae</taxon>
        <taxon>Gobiesocinae</taxon>
        <taxon>Gouania</taxon>
    </lineage>
</organism>
<protein>
    <submittedName>
        <fullName evidence="8">Papilin-like</fullName>
    </submittedName>
</protein>
<dbReference type="PANTHER" id="PTHR13723">
    <property type="entry name" value="ADAMTS A DISINTEGRIN AND METALLOPROTEASE WITH THROMBOSPONDIN MOTIFS PROTEASE"/>
    <property type="match status" value="1"/>
</dbReference>
<dbReference type="GO" id="GO:0006508">
    <property type="term" value="P:proteolysis"/>
    <property type="evidence" value="ECO:0007669"/>
    <property type="project" value="TreeGrafter"/>
</dbReference>
<accession>A0A8C5GV42</accession>
<dbReference type="CDD" id="cd00109">
    <property type="entry name" value="Kunitz-type"/>
    <property type="match status" value="1"/>
</dbReference>
<dbReference type="SMART" id="SM00209">
    <property type="entry name" value="TSP1"/>
    <property type="match status" value="4"/>
</dbReference>
<dbReference type="PROSITE" id="PS50092">
    <property type="entry name" value="TSP1"/>
    <property type="match status" value="3"/>
</dbReference>
<feature type="region of interest" description="Disordered" evidence="6">
    <location>
        <begin position="587"/>
        <end position="608"/>
    </location>
</feature>
<dbReference type="PANTHER" id="PTHR13723:SF281">
    <property type="entry name" value="PAPILIN"/>
    <property type="match status" value="1"/>
</dbReference>
<evidence type="ECO:0000256" key="4">
    <source>
        <dbReference type="ARBA" id="ARBA00022737"/>
    </source>
</evidence>
<evidence type="ECO:0000313" key="8">
    <source>
        <dbReference type="Ensembl" id="ENSGWIP00000035274.1"/>
    </source>
</evidence>
<dbReference type="GO" id="GO:0004222">
    <property type="term" value="F:metalloendopeptidase activity"/>
    <property type="evidence" value="ECO:0007669"/>
    <property type="project" value="TreeGrafter"/>
</dbReference>
<sequence>MGRDVGEQRVEMWVSERIPSLLRCTFLSAARPPSERDYRKFSSDILAIMNILQVLSLLQLLVGAAFSQTQTVRDYWGEFGAYGPCSRTCGTGVAMRVRKCLTSRTDGGHNCLGSSKSFLTCNTHECPAGSKDFREQQCSQFDGTDFQGQRHTWQPYYGGSNPCELNCVPLGEDFFYRHKPAVVDGTKCYVGRSEICVAGVCRVLTHGEFMGLDENVNSAQSPVLVPLAPRQRETHVYFYKAGVYGQCSVSCDGGLQRRSVECWIQDPSNPRVVEETNCITLGLQRPNSQLACNIHPCAEYSLSSFSVCSVTCGEGQQMREVVCVGPGGERLAEHACSGLVPPPSVQACHTPACHTHITWHVTAFGLCTRSCGGGVRERRVGCLDAHLKAYPESRCGSDLKPNSVETCNSQPCTEPQRVPSVQVPAAGGSTMRRFVPHVPTDPAASGPNTNTATVVHCQLSTYGCCPDGNTPAAGHRREGCPREDCVNSRFGCCLDELTAAKGFGRAGCPEYQTPVQHPSTRGAPSSDDVCSLPKDEGSCDTWKSSFYFDSATNKCSEFWFGGCQGNANNFESLTACQAQCQGVVREPVTWPGRGTPRRGSPPRSTPRP</sequence>
<evidence type="ECO:0000256" key="2">
    <source>
        <dbReference type="ARBA" id="ARBA00022525"/>
    </source>
</evidence>
<evidence type="ECO:0000256" key="3">
    <source>
        <dbReference type="ARBA" id="ARBA00022729"/>
    </source>
</evidence>
<dbReference type="FunFam" id="2.20.100.10:FF:000005">
    <property type="entry name" value="ADAM metallopeptidase with thrombospondin type 1 motif 9"/>
    <property type="match status" value="2"/>
</dbReference>
<dbReference type="SUPFAM" id="SSF82895">
    <property type="entry name" value="TSP-1 type 1 repeat"/>
    <property type="match status" value="4"/>
</dbReference>
<dbReference type="FunFam" id="4.10.410.10:FF:000020">
    <property type="entry name" value="Collagen, type VI, alpha 3"/>
    <property type="match status" value="1"/>
</dbReference>